<feature type="transmembrane region" description="Helical" evidence="1">
    <location>
        <begin position="62"/>
        <end position="83"/>
    </location>
</feature>
<keyword evidence="1" id="KW-0812">Transmembrane</keyword>
<name>A0A255ZWP2_9FLAO</name>
<evidence type="ECO:0000256" key="1">
    <source>
        <dbReference type="SAM" id="Phobius"/>
    </source>
</evidence>
<sequence>MTQNRLASALALMGSFILFLSQTTIAIEIRAIITVILAFVATVLFYFYKIRANNQSTTISKARLNVLYFFVAISFLIGLYSLLAL</sequence>
<feature type="transmembrane region" description="Helical" evidence="1">
    <location>
        <begin position="31"/>
        <end position="50"/>
    </location>
</feature>
<organism evidence="2 3">
    <name type="scientific">Flavobacterium aurantiibacter</name>
    <dbReference type="NCBI Taxonomy" id="2023067"/>
    <lineage>
        <taxon>Bacteria</taxon>
        <taxon>Pseudomonadati</taxon>
        <taxon>Bacteroidota</taxon>
        <taxon>Flavobacteriia</taxon>
        <taxon>Flavobacteriales</taxon>
        <taxon>Flavobacteriaceae</taxon>
        <taxon>Flavobacterium</taxon>
    </lineage>
</organism>
<dbReference type="Proteomes" id="UP000216035">
    <property type="component" value="Unassembled WGS sequence"/>
</dbReference>
<reference evidence="2 3" key="1">
    <citation type="submission" date="2017-07" db="EMBL/GenBank/DDBJ databases">
        <title>Flavobacterium cyanobacteriorum sp. nov., isolated from cyanobacterial aggregates in a eutrophic lake.</title>
        <authorList>
            <person name="Cai H."/>
        </authorList>
    </citation>
    <scope>NUCLEOTIDE SEQUENCE [LARGE SCALE GENOMIC DNA]</scope>
    <source>
        <strain evidence="2 3">TH167</strain>
    </source>
</reference>
<protein>
    <submittedName>
        <fullName evidence="2">Uncharacterized protein</fullName>
    </submittedName>
</protein>
<dbReference type="EMBL" id="NOXX01000175">
    <property type="protein sequence ID" value="OYQ45947.1"/>
    <property type="molecule type" value="Genomic_DNA"/>
</dbReference>
<keyword evidence="1" id="KW-0472">Membrane</keyword>
<dbReference type="RefSeq" id="WP_094485737.1">
    <property type="nucleotide sequence ID" value="NZ_NOXX01000175.1"/>
</dbReference>
<comment type="caution">
    <text evidence="2">The sequence shown here is derived from an EMBL/GenBank/DDBJ whole genome shotgun (WGS) entry which is preliminary data.</text>
</comment>
<evidence type="ECO:0000313" key="3">
    <source>
        <dbReference type="Proteomes" id="UP000216035"/>
    </source>
</evidence>
<keyword evidence="3" id="KW-1185">Reference proteome</keyword>
<proteinExistence type="predicted"/>
<keyword evidence="1" id="KW-1133">Transmembrane helix</keyword>
<accession>A0A255ZWP2</accession>
<evidence type="ECO:0000313" key="2">
    <source>
        <dbReference type="EMBL" id="OYQ45947.1"/>
    </source>
</evidence>
<gene>
    <name evidence="2" type="ORF">CHX27_05380</name>
</gene>
<dbReference type="AlphaFoldDB" id="A0A255ZWP2"/>